<comment type="similarity">
    <text evidence="2">Belongs to the Fur family.</text>
</comment>
<evidence type="ECO:0000256" key="11">
    <source>
        <dbReference type="PIRSR" id="PIRSR602481-2"/>
    </source>
</evidence>
<protein>
    <recommendedName>
        <fullName evidence="3">Ferric uptake regulation protein</fullName>
    </recommendedName>
</protein>
<keyword evidence="7" id="KW-0862">Zinc</keyword>
<dbReference type="GO" id="GO:1900376">
    <property type="term" value="P:regulation of secondary metabolite biosynthetic process"/>
    <property type="evidence" value="ECO:0007669"/>
    <property type="project" value="TreeGrafter"/>
</dbReference>
<evidence type="ECO:0000256" key="5">
    <source>
        <dbReference type="ARBA" id="ARBA00022491"/>
    </source>
</evidence>
<dbReference type="GO" id="GO:0003700">
    <property type="term" value="F:DNA-binding transcription factor activity"/>
    <property type="evidence" value="ECO:0007669"/>
    <property type="project" value="InterPro"/>
</dbReference>
<dbReference type="RefSeq" id="WP_244644399.1">
    <property type="nucleotide sequence ID" value="NZ_BMCT01000003.1"/>
</dbReference>
<keyword evidence="8" id="KW-0805">Transcription regulation</keyword>
<organism evidence="12 13">
    <name type="scientific">Azorhizobium oxalatiphilum</name>
    <dbReference type="NCBI Taxonomy" id="980631"/>
    <lineage>
        <taxon>Bacteria</taxon>
        <taxon>Pseudomonadati</taxon>
        <taxon>Pseudomonadota</taxon>
        <taxon>Alphaproteobacteria</taxon>
        <taxon>Hyphomicrobiales</taxon>
        <taxon>Xanthobacteraceae</taxon>
        <taxon>Azorhizobium</taxon>
    </lineage>
</organism>
<evidence type="ECO:0000313" key="12">
    <source>
        <dbReference type="EMBL" id="GGF67217.1"/>
    </source>
</evidence>
<keyword evidence="6 11" id="KW-0479">Metal-binding</keyword>
<dbReference type="Proteomes" id="UP000606044">
    <property type="component" value="Unassembled WGS sequence"/>
</dbReference>
<dbReference type="SUPFAM" id="SSF46785">
    <property type="entry name" value="Winged helix' DNA-binding domain"/>
    <property type="match status" value="1"/>
</dbReference>
<keyword evidence="10" id="KW-0804">Transcription</keyword>
<dbReference type="FunFam" id="1.10.10.10:FF:000007">
    <property type="entry name" value="Ferric uptake regulation protein"/>
    <property type="match status" value="1"/>
</dbReference>
<dbReference type="AlphaFoldDB" id="A0A917C273"/>
<evidence type="ECO:0000256" key="1">
    <source>
        <dbReference type="ARBA" id="ARBA00004496"/>
    </source>
</evidence>
<keyword evidence="13" id="KW-1185">Reference proteome</keyword>
<evidence type="ECO:0000256" key="8">
    <source>
        <dbReference type="ARBA" id="ARBA00023015"/>
    </source>
</evidence>
<evidence type="ECO:0000313" key="13">
    <source>
        <dbReference type="Proteomes" id="UP000606044"/>
    </source>
</evidence>
<dbReference type="GO" id="GO:0005737">
    <property type="term" value="C:cytoplasm"/>
    <property type="evidence" value="ECO:0007669"/>
    <property type="project" value="UniProtKB-SubCell"/>
</dbReference>
<comment type="cofactor">
    <cofactor evidence="11">
        <name>Mn(2+)</name>
        <dbReference type="ChEBI" id="CHEBI:29035"/>
    </cofactor>
    <cofactor evidence="11">
        <name>Fe(2+)</name>
        <dbReference type="ChEBI" id="CHEBI:29033"/>
    </cofactor>
    <text evidence="11">Binds 1 Mn(2+) or Fe(2+) ion per subunit.</text>
</comment>
<dbReference type="InterPro" id="IPR002481">
    <property type="entry name" value="FUR"/>
</dbReference>
<feature type="binding site" evidence="11">
    <location>
        <position position="117"/>
    </location>
    <ligand>
        <name>Fe cation</name>
        <dbReference type="ChEBI" id="CHEBI:24875"/>
    </ligand>
</feature>
<sequence>MHAPLSPEQAGLDMEQELRLVWRRLKQDDTPWLDCCAMLRRHRLRPTRQRVVLARLLFAKGHRHVTAASLHDEAMQARIPMSLATVYNTLNNFTEAGLLRRITITSTISFFDTNTSHHHHFFIESEQALHDIAPDDVHIAQLPQIPDDASVEGVDVVVRLRRTPTGRVRR</sequence>
<dbReference type="Pfam" id="PF01475">
    <property type="entry name" value="FUR"/>
    <property type="match status" value="1"/>
</dbReference>
<evidence type="ECO:0000256" key="3">
    <source>
        <dbReference type="ARBA" id="ARBA00020910"/>
    </source>
</evidence>
<dbReference type="EMBL" id="BMCT01000003">
    <property type="protein sequence ID" value="GGF67217.1"/>
    <property type="molecule type" value="Genomic_DNA"/>
</dbReference>
<dbReference type="CDD" id="cd07153">
    <property type="entry name" value="Fur_like"/>
    <property type="match status" value="1"/>
</dbReference>
<gene>
    <name evidence="12" type="ORF">GCM10007301_28610</name>
</gene>
<dbReference type="NCBIfam" id="NF045678">
    <property type="entry name" value="TransRegIrrA"/>
    <property type="match status" value="1"/>
</dbReference>
<keyword evidence="5" id="KW-0678">Repressor</keyword>
<comment type="caution">
    <text evidence="12">The sequence shown here is derived from an EMBL/GenBank/DDBJ whole genome shotgun (WGS) entry which is preliminary data.</text>
</comment>
<dbReference type="Gene3D" id="1.10.10.10">
    <property type="entry name" value="Winged helix-like DNA-binding domain superfamily/Winged helix DNA-binding domain"/>
    <property type="match status" value="1"/>
</dbReference>
<dbReference type="NCBIfam" id="NF045677">
    <property type="entry name" value="FeRespRegIrr"/>
    <property type="match status" value="1"/>
</dbReference>
<keyword evidence="11" id="KW-0408">Iron</keyword>
<dbReference type="GO" id="GO:0008270">
    <property type="term" value="F:zinc ion binding"/>
    <property type="evidence" value="ECO:0007669"/>
    <property type="project" value="TreeGrafter"/>
</dbReference>
<evidence type="ECO:0000256" key="6">
    <source>
        <dbReference type="ARBA" id="ARBA00022723"/>
    </source>
</evidence>
<evidence type="ECO:0000256" key="7">
    <source>
        <dbReference type="ARBA" id="ARBA00022833"/>
    </source>
</evidence>
<comment type="subcellular location">
    <subcellularLocation>
        <location evidence="1">Cytoplasm</location>
    </subcellularLocation>
</comment>
<evidence type="ECO:0000256" key="2">
    <source>
        <dbReference type="ARBA" id="ARBA00007957"/>
    </source>
</evidence>
<reference evidence="12" key="2">
    <citation type="submission" date="2020-09" db="EMBL/GenBank/DDBJ databases">
        <authorList>
            <person name="Sun Q."/>
            <person name="Sedlacek I."/>
        </authorList>
    </citation>
    <scope>NUCLEOTIDE SEQUENCE</scope>
    <source>
        <strain evidence="12">CCM 7897</strain>
    </source>
</reference>
<evidence type="ECO:0000256" key="10">
    <source>
        <dbReference type="ARBA" id="ARBA00023163"/>
    </source>
</evidence>
<keyword evidence="4" id="KW-0963">Cytoplasm</keyword>
<dbReference type="InterPro" id="IPR036390">
    <property type="entry name" value="WH_DNA-bd_sf"/>
</dbReference>
<name>A0A917C273_9HYPH</name>
<evidence type="ECO:0000256" key="4">
    <source>
        <dbReference type="ARBA" id="ARBA00022490"/>
    </source>
</evidence>
<proteinExistence type="inferred from homology"/>
<dbReference type="PANTHER" id="PTHR33202">
    <property type="entry name" value="ZINC UPTAKE REGULATION PROTEIN"/>
    <property type="match status" value="1"/>
</dbReference>
<dbReference type="GO" id="GO:0045892">
    <property type="term" value="P:negative regulation of DNA-templated transcription"/>
    <property type="evidence" value="ECO:0007669"/>
    <property type="project" value="TreeGrafter"/>
</dbReference>
<dbReference type="InterPro" id="IPR036388">
    <property type="entry name" value="WH-like_DNA-bd_sf"/>
</dbReference>
<dbReference type="PANTHER" id="PTHR33202:SF7">
    <property type="entry name" value="FERRIC UPTAKE REGULATION PROTEIN"/>
    <property type="match status" value="1"/>
</dbReference>
<dbReference type="GO" id="GO:0000976">
    <property type="term" value="F:transcription cis-regulatory region binding"/>
    <property type="evidence" value="ECO:0007669"/>
    <property type="project" value="TreeGrafter"/>
</dbReference>
<keyword evidence="9" id="KW-0238">DNA-binding</keyword>
<reference evidence="12" key="1">
    <citation type="journal article" date="2014" name="Int. J. Syst. Evol. Microbiol.">
        <title>Complete genome sequence of Corynebacterium casei LMG S-19264T (=DSM 44701T), isolated from a smear-ripened cheese.</title>
        <authorList>
            <consortium name="US DOE Joint Genome Institute (JGI-PGF)"/>
            <person name="Walter F."/>
            <person name="Albersmeier A."/>
            <person name="Kalinowski J."/>
            <person name="Ruckert C."/>
        </authorList>
    </citation>
    <scope>NUCLEOTIDE SEQUENCE</scope>
    <source>
        <strain evidence="12">CCM 7897</strain>
    </source>
</reference>
<evidence type="ECO:0000256" key="9">
    <source>
        <dbReference type="ARBA" id="ARBA00023125"/>
    </source>
</evidence>
<accession>A0A917C273</accession>